<keyword evidence="8" id="KW-1185">Reference proteome</keyword>
<dbReference type="RefSeq" id="XP_039118814.1">
    <property type="nucleotide sequence ID" value="XM_039262880.1"/>
</dbReference>
<evidence type="ECO:0000256" key="5">
    <source>
        <dbReference type="ARBA" id="ARBA00023242"/>
    </source>
</evidence>
<gene>
    <name evidence="9" type="primary">LOC120254881</name>
</gene>
<dbReference type="SUPFAM" id="SSF55455">
    <property type="entry name" value="SRF-like"/>
    <property type="match status" value="1"/>
</dbReference>
<protein>
    <submittedName>
        <fullName evidence="9">Agamous-like MADS-box protein AGL61</fullName>
    </submittedName>
</protein>
<dbReference type="AlphaFoldDB" id="A0AB40AW73"/>
<evidence type="ECO:0000256" key="2">
    <source>
        <dbReference type="ARBA" id="ARBA00023015"/>
    </source>
</evidence>
<keyword evidence="2" id="KW-0805">Transcription regulation</keyword>
<dbReference type="GO" id="GO:0000981">
    <property type="term" value="F:DNA-binding transcription factor activity, RNA polymerase II-specific"/>
    <property type="evidence" value="ECO:0007669"/>
    <property type="project" value="TreeGrafter"/>
</dbReference>
<dbReference type="PRINTS" id="PR00404">
    <property type="entry name" value="MADSDOMAIN"/>
</dbReference>
<dbReference type="SMART" id="SM00432">
    <property type="entry name" value="MADS"/>
    <property type="match status" value="1"/>
</dbReference>
<proteinExistence type="predicted"/>
<evidence type="ECO:0000256" key="1">
    <source>
        <dbReference type="ARBA" id="ARBA00004123"/>
    </source>
</evidence>
<evidence type="ECO:0000259" key="7">
    <source>
        <dbReference type="PROSITE" id="PS50066"/>
    </source>
</evidence>
<evidence type="ECO:0000256" key="6">
    <source>
        <dbReference type="SAM" id="MobiDB-lite"/>
    </source>
</evidence>
<evidence type="ECO:0000313" key="8">
    <source>
        <dbReference type="Proteomes" id="UP001515500"/>
    </source>
</evidence>
<keyword evidence="3" id="KW-0238">DNA-binding</keyword>
<reference evidence="9" key="1">
    <citation type="submission" date="2025-08" db="UniProtKB">
        <authorList>
            <consortium name="RefSeq"/>
        </authorList>
    </citation>
    <scope>IDENTIFICATION</scope>
</reference>
<feature type="domain" description="MADS-box" evidence="7">
    <location>
        <begin position="1"/>
        <end position="60"/>
    </location>
</feature>
<dbReference type="PROSITE" id="PS50066">
    <property type="entry name" value="MADS_BOX_2"/>
    <property type="match status" value="1"/>
</dbReference>
<keyword evidence="5" id="KW-0539">Nucleus</keyword>
<evidence type="ECO:0000256" key="3">
    <source>
        <dbReference type="ARBA" id="ARBA00023125"/>
    </source>
</evidence>
<organism evidence="8 9">
    <name type="scientific">Dioscorea cayennensis subsp. rotundata</name>
    <name type="common">White Guinea yam</name>
    <name type="synonym">Dioscorea rotundata</name>
    <dbReference type="NCBI Taxonomy" id="55577"/>
    <lineage>
        <taxon>Eukaryota</taxon>
        <taxon>Viridiplantae</taxon>
        <taxon>Streptophyta</taxon>
        <taxon>Embryophyta</taxon>
        <taxon>Tracheophyta</taxon>
        <taxon>Spermatophyta</taxon>
        <taxon>Magnoliopsida</taxon>
        <taxon>Liliopsida</taxon>
        <taxon>Dioscoreales</taxon>
        <taxon>Dioscoreaceae</taxon>
        <taxon>Dioscorea</taxon>
    </lineage>
</organism>
<dbReference type="Gene3D" id="3.40.1810.10">
    <property type="entry name" value="Transcription factor, MADS-box"/>
    <property type="match status" value="1"/>
</dbReference>
<sequence>MGKQKIKMEKIEEEKKRQICFSKRRKGLLSKAEKLCSLGCHMAIIIFSAAGQAFTFGNPSVHKIVSRYLGQKKRVAKRRKLENSEEEQQKQQLACQDKVKNSPIINTSERLDNCIATVNDHHEEEKNKNSTSLLALDNSKDEKINHVENQSAAILIKEEKNNNCNTSSGSEEKEQMENNSNTCRDELSACEKEGEENKQFFWNEVVENLNLDQLLKLEEIIKEKQSKVVKLADKILEERPLRLCSWVDTDEEGDKS</sequence>
<name>A0AB40AW73_DIOCR</name>
<keyword evidence="4" id="KW-0804">Transcription</keyword>
<dbReference type="Pfam" id="PF00319">
    <property type="entry name" value="SRF-TF"/>
    <property type="match status" value="1"/>
</dbReference>
<dbReference type="GO" id="GO:0005634">
    <property type="term" value="C:nucleus"/>
    <property type="evidence" value="ECO:0007669"/>
    <property type="project" value="UniProtKB-SubCell"/>
</dbReference>
<dbReference type="InterPro" id="IPR036879">
    <property type="entry name" value="TF_MADSbox_sf"/>
</dbReference>
<dbReference type="GO" id="GO:0046983">
    <property type="term" value="F:protein dimerization activity"/>
    <property type="evidence" value="ECO:0007669"/>
    <property type="project" value="InterPro"/>
</dbReference>
<dbReference type="PANTHER" id="PTHR11945">
    <property type="entry name" value="MADS BOX PROTEIN"/>
    <property type="match status" value="1"/>
</dbReference>
<comment type="subcellular location">
    <subcellularLocation>
        <location evidence="1">Nucleus</location>
    </subcellularLocation>
</comment>
<evidence type="ECO:0000313" key="9">
    <source>
        <dbReference type="RefSeq" id="XP_039118814.1"/>
    </source>
</evidence>
<feature type="region of interest" description="Disordered" evidence="6">
    <location>
        <begin position="163"/>
        <end position="182"/>
    </location>
</feature>
<evidence type="ECO:0000256" key="4">
    <source>
        <dbReference type="ARBA" id="ARBA00023163"/>
    </source>
</evidence>
<dbReference type="PANTHER" id="PTHR11945:SF629">
    <property type="entry name" value="OS02G0164450 PROTEIN"/>
    <property type="match status" value="1"/>
</dbReference>
<accession>A0AB40AW73</accession>
<dbReference type="InterPro" id="IPR002100">
    <property type="entry name" value="TF_MADSbox"/>
</dbReference>
<dbReference type="Proteomes" id="UP001515500">
    <property type="component" value="Chromosome 3"/>
</dbReference>
<dbReference type="GeneID" id="120254881"/>
<dbReference type="GO" id="GO:0000978">
    <property type="term" value="F:RNA polymerase II cis-regulatory region sequence-specific DNA binding"/>
    <property type="evidence" value="ECO:0007669"/>
    <property type="project" value="TreeGrafter"/>
</dbReference>